<dbReference type="OrthoDB" id="1306014at2759"/>
<feature type="compositionally biased region" description="Low complexity" evidence="7">
    <location>
        <begin position="280"/>
        <end position="290"/>
    </location>
</feature>
<dbReference type="FunFam" id="3.30.160.60:FF:000354">
    <property type="entry name" value="C2H2 finger domain-containing protein"/>
    <property type="match status" value="1"/>
</dbReference>
<dbReference type="GO" id="GO:0008270">
    <property type="term" value="F:zinc ion binding"/>
    <property type="evidence" value="ECO:0007669"/>
    <property type="project" value="UniProtKB-KW"/>
</dbReference>
<sequence>MTKKRKAPPLEELLERPWCYYCERDFDDLKILISHQKAKHLKCSLCPRRLATAGGLSVHMQQVHKENLTMIENALPGREDPLVEIFGMEGIPQDIASNHRDVITQNYYASGGRSGGGQSENGQPSKKAKVFETPEEIKKRLAEHKAKKAAGLLDAANAPNTPGGESVTPQNAQVESRFQMPGASPPNPFNPHFTAAPAGSPPGPFNHPFGQPPGPFPPQYSPPNPGYGMSGPPQPNYPSFQGAPPPGAIPQYPVQPFQPPFPGPPPPSNGYGRGFGPVPNNAHMINNGNNHHQHQQHHNKPSDAQKAGPPRNNSLPSAPGLPARPTFDAPPVSRSKMHELHQGHKVQESKANYEASALSSGIDDLIAQQQVGSAHGNDHANGMKEVYQESKSAGDRVNDVDTIDRHQPAAAPTPALADEKAVKTSEKTNDSKSAKTKKKLNLVVKDHHTSPEEKMARMSRYSFTPR</sequence>
<evidence type="ECO:0000256" key="3">
    <source>
        <dbReference type="ARBA" id="ARBA00022771"/>
    </source>
</evidence>
<protein>
    <recommendedName>
        <fullName evidence="8">BED-type domain-containing protein</fullName>
    </recommendedName>
</protein>
<keyword evidence="2" id="KW-0479">Metal-binding</keyword>
<gene>
    <name evidence="9" type="ORF">CAC42_1434</name>
</gene>
<feature type="compositionally biased region" description="Pro residues" evidence="7">
    <location>
        <begin position="199"/>
        <end position="225"/>
    </location>
</feature>
<dbReference type="SMART" id="SM00355">
    <property type="entry name" value="ZnF_C2H2"/>
    <property type="match status" value="2"/>
</dbReference>
<dbReference type="GO" id="GO:0005634">
    <property type="term" value="C:nucleus"/>
    <property type="evidence" value="ECO:0007669"/>
    <property type="project" value="UniProtKB-SubCell"/>
</dbReference>
<dbReference type="InterPro" id="IPR036236">
    <property type="entry name" value="Znf_C2H2_sf"/>
</dbReference>
<dbReference type="EMBL" id="NKHZ01000089">
    <property type="protein sequence ID" value="PNS13943.1"/>
    <property type="molecule type" value="Genomic_DNA"/>
</dbReference>
<evidence type="ECO:0000259" key="8">
    <source>
        <dbReference type="PROSITE" id="PS50808"/>
    </source>
</evidence>
<dbReference type="CDD" id="cd20908">
    <property type="entry name" value="SUF4-like"/>
    <property type="match status" value="1"/>
</dbReference>
<dbReference type="PANTHER" id="PTHR23215:SF0">
    <property type="entry name" value="BUB3-INTERACTING AND GLEBS MOTIF-CONTAINING PROTEIN ZNF207"/>
    <property type="match status" value="1"/>
</dbReference>
<accession>A0A2K1QGG6</accession>
<evidence type="ECO:0000256" key="1">
    <source>
        <dbReference type="ARBA" id="ARBA00004123"/>
    </source>
</evidence>
<keyword evidence="5" id="KW-0539">Nucleus</keyword>
<feature type="compositionally biased region" description="Basic and acidic residues" evidence="7">
    <location>
        <begin position="444"/>
        <end position="456"/>
    </location>
</feature>
<evidence type="ECO:0000256" key="2">
    <source>
        <dbReference type="ARBA" id="ARBA00022723"/>
    </source>
</evidence>
<evidence type="ECO:0000256" key="5">
    <source>
        <dbReference type="ARBA" id="ARBA00023242"/>
    </source>
</evidence>
<dbReference type="Proteomes" id="UP000243797">
    <property type="component" value="Unassembled WGS sequence"/>
</dbReference>
<dbReference type="PROSITE" id="PS50808">
    <property type="entry name" value="ZF_BED"/>
    <property type="match status" value="1"/>
</dbReference>
<evidence type="ECO:0000313" key="9">
    <source>
        <dbReference type="EMBL" id="PNS13943.1"/>
    </source>
</evidence>
<organism evidence="9 10">
    <name type="scientific">Sphaceloma murrayae</name>
    <dbReference type="NCBI Taxonomy" id="2082308"/>
    <lineage>
        <taxon>Eukaryota</taxon>
        <taxon>Fungi</taxon>
        <taxon>Dikarya</taxon>
        <taxon>Ascomycota</taxon>
        <taxon>Pezizomycotina</taxon>
        <taxon>Dothideomycetes</taxon>
        <taxon>Dothideomycetidae</taxon>
        <taxon>Myriangiales</taxon>
        <taxon>Elsinoaceae</taxon>
        <taxon>Sphaceloma</taxon>
    </lineage>
</organism>
<feature type="region of interest" description="Disordered" evidence="7">
    <location>
        <begin position="406"/>
        <end position="466"/>
    </location>
</feature>
<dbReference type="STRING" id="2082308.A0A2K1QGG6"/>
<comment type="subcellular location">
    <subcellularLocation>
        <location evidence="1">Nucleus</location>
    </subcellularLocation>
</comment>
<dbReference type="GO" id="GO:0003677">
    <property type="term" value="F:DNA binding"/>
    <property type="evidence" value="ECO:0007669"/>
    <property type="project" value="InterPro"/>
</dbReference>
<name>A0A2K1QGG6_9PEZI</name>
<dbReference type="PANTHER" id="PTHR23215">
    <property type="entry name" value="ZINC FINGER PROTEIN 207"/>
    <property type="match status" value="1"/>
</dbReference>
<feature type="compositionally biased region" description="Basic and acidic residues" evidence="7">
    <location>
        <begin position="336"/>
        <end position="348"/>
    </location>
</feature>
<evidence type="ECO:0000313" key="10">
    <source>
        <dbReference type="Proteomes" id="UP000243797"/>
    </source>
</evidence>
<feature type="compositionally biased region" description="Basic and acidic residues" evidence="7">
    <location>
        <begin position="417"/>
        <end position="433"/>
    </location>
</feature>
<keyword evidence="10" id="KW-1185">Reference proteome</keyword>
<reference evidence="9 10" key="1">
    <citation type="submission" date="2017-06" db="EMBL/GenBank/DDBJ databases">
        <title>Draft genome sequence of a variant of Elsinoe murrayae.</title>
        <authorList>
            <person name="Cheng Q."/>
        </authorList>
    </citation>
    <scope>NUCLEOTIDE SEQUENCE [LARGE SCALE GENOMIC DNA]</scope>
    <source>
        <strain evidence="9 10">CQ-2017a</strain>
    </source>
</reference>
<feature type="domain" description="BED-type" evidence="8">
    <location>
        <begin position="12"/>
        <end position="71"/>
    </location>
</feature>
<dbReference type="InterPro" id="IPR013087">
    <property type="entry name" value="Znf_C2H2_type"/>
</dbReference>
<feature type="region of interest" description="Disordered" evidence="7">
    <location>
        <begin position="107"/>
        <end position="130"/>
    </location>
</feature>
<comment type="caution">
    <text evidence="9">The sequence shown here is derived from an EMBL/GenBank/DDBJ whole genome shotgun (WGS) entry which is preliminary data.</text>
</comment>
<evidence type="ECO:0000256" key="4">
    <source>
        <dbReference type="ARBA" id="ARBA00022833"/>
    </source>
</evidence>
<dbReference type="PROSITE" id="PS00028">
    <property type="entry name" value="ZINC_FINGER_C2H2_1"/>
    <property type="match status" value="1"/>
</dbReference>
<feature type="region of interest" description="Disordered" evidence="7">
    <location>
        <begin position="178"/>
        <end position="352"/>
    </location>
</feature>
<dbReference type="AlphaFoldDB" id="A0A2K1QGG6"/>
<keyword evidence="4" id="KW-0862">Zinc</keyword>
<dbReference type="InterPro" id="IPR003656">
    <property type="entry name" value="Znf_BED"/>
</dbReference>
<dbReference type="Gene3D" id="3.30.160.60">
    <property type="entry name" value="Classic Zinc Finger"/>
    <property type="match status" value="1"/>
</dbReference>
<feature type="compositionally biased region" description="Pro residues" evidence="7">
    <location>
        <begin position="256"/>
        <end position="268"/>
    </location>
</feature>
<dbReference type="InParanoid" id="A0A2K1QGG6"/>
<proteinExistence type="predicted"/>
<keyword evidence="3 6" id="KW-0863">Zinc-finger</keyword>
<dbReference type="SUPFAM" id="SSF57667">
    <property type="entry name" value="beta-beta-alpha zinc fingers"/>
    <property type="match status" value="1"/>
</dbReference>
<evidence type="ECO:0000256" key="7">
    <source>
        <dbReference type="SAM" id="MobiDB-lite"/>
    </source>
</evidence>
<evidence type="ECO:0000256" key="6">
    <source>
        <dbReference type="PROSITE-ProRule" id="PRU00027"/>
    </source>
</evidence>